<keyword evidence="2" id="KW-1185">Reference proteome</keyword>
<sequence length="120" mass="12823">ITHLRLVITGNHRQGGGLHCLPAATLPVSLGTLLGMAEHSHPDQSALQTKTLTQHTVKQHTVNPLIIADVNPFLSSVISTVSVLFISTDHCIHFTGDVSDSHFPPVSECPPQSHSPAISR</sequence>
<dbReference type="Proteomes" id="UP001162483">
    <property type="component" value="Unassembled WGS sequence"/>
</dbReference>
<reference evidence="1" key="1">
    <citation type="submission" date="2023-05" db="EMBL/GenBank/DDBJ databases">
        <authorList>
            <person name="Stuckert A."/>
        </authorList>
    </citation>
    <scope>NUCLEOTIDE SEQUENCE</scope>
</reference>
<gene>
    <name evidence="1" type="ORF">SPARVUS_LOCUS871822</name>
</gene>
<comment type="caution">
    <text evidence="1">The sequence shown here is derived from an EMBL/GenBank/DDBJ whole genome shotgun (WGS) entry which is preliminary data.</text>
</comment>
<protein>
    <submittedName>
        <fullName evidence="1">Uncharacterized protein</fullName>
    </submittedName>
</protein>
<organism evidence="1 2">
    <name type="scientific">Staurois parvus</name>
    <dbReference type="NCBI Taxonomy" id="386267"/>
    <lineage>
        <taxon>Eukaryota</taxon>
        <taxon>Metazoa</taxon>
        <taxon>Chordata</taxon>
        <taxon>Craniata</taxon>
        <taxon>Vertebrata</taxon>
        <taxon>Euteleostomi</taxon>
        <taxon>Amphibia</taxon>
        <taxon>Batrachia</taxon>
        <taxon>Anura</taxon>
        <taxon>Neobatrachia</taxon>
        <taxon>Ranoidea</taxon>
        <taxon>Ranidae</taxon>
        <taxon>Staurois</taxon>
    </lineage>
</organism>
<dbReference type="EMBL" id="CATNWA010000269">
    <property type="protein sequence ID" value="CAI9535492.1"/>
    <property type="molecule type" value="Genomic_DNA"/>
</dbReference>
<feature type="non-terminal residue" evidence="1">
    <location>
        <position position="1"/>
    </location>
</feature>
<evidence type="ECO:0000313" key="2">
    <source>
        <dbReference type="Proteomes" id="UP001162483"/>
    </source>
</evidence>
<evidence type="ECO:0000313" key="1">
    <source>
        <dbReference type="EMBL" id="CAI9535492.1"/>
    </source>
</evidence>
<proteinExistence type="predicted"/>
<name>A0ABN9AJA4_9NEOB</name>
<accession>A0ABN9AJA4</accession>